<dbReference type="AlphaFoldDB" id="A0AAE4CEZ5"/>
<sequence>MRVATRRGRARLLGPDGAPIGDEIRDIDGDGATRMVRRLEHVAGWRQVLALDNPGSTLAGAVSVSLVAAVPGRRPDPDAPALLAREGCYRLEYARRDGAWVAPQIHVRLRNRRGKRLYCVLLNLSGNYRIHARLFPGDFVDPGEIAWAVRGGPIRVGLPRSAPLVPGGRSRDWLKLLVAEEQFGASAFAMPPLGEDVTAARDVNGLDGLLDRLGRRAVHREMDEAEPGRAYDWAALVLPIETVIPG</sequence>
<comment type="caution">
    <text evidence="1">The sequence shown here is derived from an EMBL/GenBank/DDBJ whole genome shotgun (WGS) entry which is preliminary data.</text>
</comment>
<protein>
    <submittedName>
        <fullName evidence="1">Uncharacterized protein</fullName>
    </submittedName>
</protein>
<evidence type="ECO:0000313" key="2">
    <source>
        <dbReference type="Proteomes" id="UP001183643"/>
    </source>
</evidence>
<proteinExistence type="predicted"/>
<keyword evidence="2" id="KW-1185">Reference proteome</keyword>
<dbReference type="EMBL" id="JAVDYB010000001">
    <property type="protein sequence ID" value="MDR7279120.1"/>
    <property type="molecule type" value="Genomic_DNA"/>
</dbReference>
<dbReference type="Proteomes" id="UP001183643">
    <property type="component" value="Unassembled WGS sequence"/>
</dbReference>
<evidence type="ECO:0000313" key="1">
    <source>
        <dbReference type="EMBL" id="MDR7279120.1"/>
    </source>
</evidence>
<organism evidence="1 2">
    <name type="scientific">Catenuloplanes atrovinosus</name>
    <dbReference type="NCBI Taxonomy" id="137266"/>
    <lineage>
        <taxon>Bacteria</taxon>
        <taxon>Bacillati</taxon>
        <taxon>Actinomycetota</taxon>
        <taxon>Actinomycetes</taxon>
        <taxon>Micromonosporales</taxon>
        <taxon>Micromonosporaceae</taxon>
        <taxon>Catenuloplanes</taxon>
    </lineage>
</organism>
<reference evidence="1" key="1">
    <citation type="submission" date="2023-07" db="EMBL/GenBank/DDBJ databases">
        <title>Sequencing the genomes of 1000 actinobacteria strains.</title>
        <authorList>
            <person name="Klenk H.-P."/>
        </authorList>
    </citation>
    <scope>NUCLEOTIDE SEQUENCE</scope>
    <source>
        <strain evidence="1">DSM 44707</strain>
    </source>
</reference>
<accession>A0AAE4CEZ5</accession>
<gene>
    <name evidence="1" type="ORF">J2S41_005898</name>
</gene>
<name>A0AAE4CEZ5_9ACTN</name>